<dbReference type="Pfam" id="PF00355">
    <property type="entry name" value="Rieske"/>
    <property type="match status" value="1"/>
</dbReference>
<dbReference type="PANTHER" id="PTHR10134">
    <property type="entry name" value="CYTOCHROME B-C1 COMPLEX SUBUNIT RIESKE, MITOCHONDRIAL"/>
    <property type="match status" value="1"/>
</dbReference>
<evidence type="ECO:0000256" key="4">
    <source>
        <dbReference type="ARBA" id="ARBA00022723"/>
    </source>
</evidence>
<dbReference type="PRINTS" id="PR00162">
    <property type="entry name" value="RIESKE"/>
</dbReference>
<dbReference type="NCBIfam" id="TIGR01416">
    <property type="entry name" value="Rieske_proteo"/>
    <property type="match status" value="1"/>
</dbReference>
<comment type="miscellaneous">
    <text evidence="10">The Rieske protein is a high potential 2Fe-2S protein.</text>
</comment>
<gene>
    <name evidence="13" type="primary">petA</name>
    <name evidence="13" type="ORF">alecur_75</name>
</gene>
<dbReference type="Proteomes" id="UP000229529">
    <property type="component" value="Unassembled WGS sequence"/>
</dbReference>
<dbReference type="InterPro" id="IPR006317">
    <property type="entry name" value="Ubiquinol_cyt_c_Rdtase_Fe-S-su"/>
</dbReference>
<dbReference type="GO" id="GO:0016491">
    <property type="term" value="F:oxidoreductase activity"/>
    <property type="evidence" value="ECO:0007669"/>
    <property type="project" value="UniProtKB-KW"/>
</dbReference>
<evidence type="ECO:0000256" key="8">
    <source>
        <dbReference type="ARBA" id="ARBA00023136"/>
    </source>
</evidence>
<evidence type="ECO:0000256" key="2">
    <source>
        <dbReference type="ARBA" id="ARBA00022692"/>
    </source>
</evidence>
<comment type="subcellular location">
    <subcellularLocation>
        <location evidence="1">Membrane</location>
        <topology evidence="1">Single-pass membrane protein</topology>
    </subcellularLocation>
</comment>
<evidence type="ECO:0000256" key="11">
    <source>
        <dbReference type="RuleBase" id="RU004497"/>
    </source>
</evidence>
<comment type="caution">
    <text evidence="13">The sequence shown here is derived from an EMBL/GenBank/DDBJ whole genome shotgun (WGS) entry which is preliminary data.</text>
</comment>
<reference evidence="13" key="1">
    <citation type="submission" date="2017-09" db="EMBL/GenBank/DDBJ databases">
        <authorList>
            <person name="Campbell M.A."/>
            <person name="Lukasik P."/>
            <person name="Simon C."/>
            <person name="McCutcheon J.P."/>
        </authorList>
    </citation>
    <scope>NUCLEOTIDE SEQUENCE [LARGE SCALE GENOMIC DNA]</scope>
    <source>
        <strain evidence="13">ALECUR</strain>
    </source>
</reference>
<dbReference type="InterPro" id="IPR005805">
    <property type="entry name" value="Rieske_Fe-S_prot_C"/>
</dbReference>
<proteinExistence type="predicted"/>
<dbReference type="InterPro" id="IPR017941">
    <property type="entry name" value="Rieske_2Fe-2S"/>
</dbReference>
<dbReference type="InterPro" id="IPR014349">
    <property type="entry name" value="Rieske_Fe-S_prot"/>
</dbReference>
<evidence type="ECO:0000256" key="7">
    <source>
        <dbReference type="ARBA" id="ARBA00023014"/>
    </source>
</evidence>
<keyword evidence="4" id="KW-0479">Metal-binding</keyword>
<organism evidence="13 14">
    <name type="scientific">Candidatus Hodgkinia cicadicola</name>
    <dbReference type="NCBI Taxonomy" id="573658"/>
    <lineage>
        <taxon>Bacteria</taxon>
        <taxon>Pseudomonadati</taxon>
        <taxon>Pseudomonadota</taxon>
        <taxon>Alphaproteobacteria</taxon>
        <taxon>Hyphomicrobiales</taxon>
        <taxon>Candidatus Hodgkinia</taxon>
    </lineage>
</organism>
<keyword evidence="14" id="KW-1185">Reference proteome</keyword>
<evidence type="ECO:0000313" key="14">
    <source>
        <dbReference type="Proteomes" id="UP000229529"/>
    </source>
</evidence>
<evidence type="ECO:0000256" key="5">
    <source>
        <dbReference type="ARBA" id="ARBA00022989"/>
    </source>
</evidence>
<evidence type="ECO:0000256" key="10">
    <source>
        <dbReference type="RuleBase" id="RU004494"/>
    </source>
</evidence>
<keyword evidence="13" id="KW-0560">Oxidoreductase</keyword>
<keyword evidence="6" id="KW-0408">Iron</keyword>
<evidence type="ECO:0000256" key="1">
    <source>
        <dbReference type="ARBA" id="ARBA00004167"/>
    </source>
</evidence>
<evidence type="ECO:0000256" key="9">
    <source>
        <dbReference type="ARBA" id="ARBA00023157"/>
    </source>
</evidence>
<dbReference type="EMBL" id="NXGS01000030">
    <property type="protein sequence ID" value="PIM96473.1"/>
    <property type="molecule type" value="Genomic_DNA"/>
</dbReference>
<comment type="cofactor">
    <cofactor evidence="10">
        <name>[2Fe-2S] cluster</name>
        <dbReference type="ChEBI" id="CHEBI:190135"/>
    </cofactor>
    <text evidence="10">Binds 1 [2Fe-2S] cluster per subunit.</text>
</comment>
<name>A0ABX4MK28_9HYPH</name>
<evidence type="ECO:0000313" key="13">
    <source>
        <dbReference type="EMBL" id="PIM96473.1"/>
    </source>
</evidence>
<feature type="domain" description="Rieske" evidence="12">
    <location>
        <begin position="125"/>
        <end position="185"/>
    </location>
</feature>
<accession>A0ABX4MK28</accession>
<keyword evidence="2" id="KW-0812">Transmembrane</keyword>
<comment type="subunit">
    <text evidence="11">The main subunits of complex b-c1 are: cytochrome b, cytochrome c1 and the Rieske protein.</text>
</comment>
<keyword evidence="3" id="KW-0001">2Fe-2S</keyword>
<dbReference type="PROSITE" id="PS51296">
    <property type="entry name" value="RIESKE"/>
    <property type="match status" value="1"/>
</dbReference>
<evidence type="ECO:0000256" key="6">
    <source>
        <dbReference type="ARBA" id="ARBA00023004"/>
    </source>
</evidence>
<dbReference type="SUPFAM" id="SSF50022">
    <property type="entry name" value="ISP domain"/>
    <property type="match status" value="1"/>
</dbReference>
<keyword evidence="10" id="KW-0813">Transport</keyword>
<dbReference type="EC" id="7.1.1.8" evidence="10"/>
<keyword evidence="7" id="KW-0411">Iron-sulfur</keyword>
<dbReference type="InterPro" id="IPR036922">
    <property type="entry name" value="Rieske_2Fe-2S_sf"/>
</dbReference>
<dbReference type="Gene3D" id="2.102.10.10">
    <property type="entry name" value="Rieske [2Fe-2S] iron-sulphur domain"/>
    <property type="match status" value="1"/>
</dbReference>
<keyword evidence="10" id="KW-0249">Electron transport</keyword>
<keyword evidence="5" id="KW-1133">Transmembrane helix</keyword>
<comment type="catalytic activity">
    <reaction evidence="10">
        <text>a quinol + 2 Fe(III)-[cytochrome c](out) = a quinone + 2 Fe(II)-[cytochrome c](out) + 2 H(+)(out)</text>
        <dbReference type="Rhea" id="RHEA:11484"/>
        <dbReference type="Rhea" id="RHEA-COMP:10350"/>
        <dbReference type="Rhea" id="RHEA-COMP:14399"/>
        <dbReference type="ChEBI" id="CHEBI:15378"/>
        <dbReference type="ChEBI" id="CHEBI:24646"/>
        <dbReference type="ChEBI" id="CHEBI:29033"/>
        <dbReference type="ChEBI" id="CHEBI:29034"/>
        <dbReference type="ChEBI" id="CHEBI:132124"/>
        <dbReference type="EC" id="7.1.1.8"/>
    </reaction>
</comment>
<evidence type="ECO:0000259" key="12">
    <source>
        <dbReference type="PROSITE" id="PS51296"/>
    </source>
</evidence>
<keyword evidence="8" id="KW-0472">Membrane</keyword>
<sequence length="187" mass="21483">MHLNLAQVMNRFIYNKVFQKKTWMVLSLCCGLVLWPTITQLLPDKRILKPSKLKINLRYISPGKVLTINWRGIPIFIKNRTKSEIRSSRSIKLSELKDILARNDNLDVKTLAFDRNRCVDKSCANWLVLIASCSHLGCVPEVKDNGWYCTCHGSFYDNSGRIIHGPAPYNLRIPICKCKSNFMIIGK</sequence>
<protein>
    <recommendedName>
        <fullName evidence="10">Ubiquinol-cytochrome c reductase iron-sulfur subunit</fullName>
        <ecNumber evidence="10">7.1.1.8</ecNumber>
    </recommendedName>
</protein>
<evidence type="ECO:0000256" key="3">
    <source>
        <dbReference type="ARBA" id="ARBA00022714"/>
    </source>
</evidence>
<keyword evidence="9" id="KW-1015">Disulfide bond</keyword>
<dbReference type="CDD" id="cd03470">
    <property type="entry name" value="Rieske_cytochrome_bc1"/>
    <property type="match status" value="1"/>
</dbReference>